<comment type="similarity">
    <text evidence="1">Belongs to the Nudix hydrolase family.</text>
</comment>
<evidence type="ECO:0000256" key="3">
    <source>
        <dbReference type="ARBA" id="ARBA00022741"/>
    </source>
</evidence>
<evidence type="ECO:0000256" key="5">
    <source>
        <dbReference type="ARBA" id="ARBA00032644"/>
    </source>
</evidence>
<dbReference type="WBParaSite" id="SMUV_0000307601-mRNA-1">
    <property type="protein sequence ID" value="SMUV_0000307601-mRNA-1"/>
    <property type="gene ID" value="SMUV_0000307601"/>
</dbReference>
<dbReference type="GO" id="GO:0006167">
    <property type="term" value="P:AMP biosynthetic process"/>
    <property type="evidence" value="ECO:0007669"/>
    <property type="project" value="TreeGrafter"/>
</dbReference>
<protein>
    <recommendedName>
        <fullName evidence="2">Bis(5'-nucleosyl)-tetraphosphatase [asymmetrical]</fullName>
    </recommendedName>
    <alternativeName>
        <fullName evidence="5">Diadenosine 5',5'''-P1,P4-tetraphosphate asymmetrical hydrolase</fullName>
    </alternativeName>
</protein>
<reference evidence="8" key="1">
    <citation type="submission" date="2017-02" db="UniProtKB">
        <authorList>
            <consortium name="WormBaseParasite"/>
        </authorList>
    </citation>
    <scope>IDENTIFICATION</scope>
</reference>
<dbReference type="InterPro" id="IPR020084">
    <property type="entry name" value="NUDIX_hydrolase_CS"/>
</dbReference>
<dbReference type="PROSITE" id="PS00893">
    <property type="entry name" value="NUDIX_BOX"/>
    <property type="match status" value="1"/>
</dbReference>
<accession>A0A0N5AFL6</accession>
<evidence type="ECO:0000259" key="6">
    <source>
        <dbReference type="PROSITE" id="PS51462"/>
    </source>
</evidence>
<evidence type="ECO:0000256" key="4">
    <source>
        <dbReference type="ARBA" id="ARBA00022801"/>
    </source>
</evidence>
<dbReference type="GO" id="GO:0006754">
    <property type="term" value="P:ATP biosynthetic process"/>
    <property type="evidence" value="ECO:0007669"/>
    <property type="project" value="TreeGrafter"/>
</dbReference>
<proteinExistence type="inferred from homology"/>
<evidence type="ECO:0000256" key="2">
    <source>
        <dbReference type="ARBA" id="ARBA00018911"/>
    </source>
</evidence>
<dbReference type="GO" id="GO:0004081">
    <property type="term" value="F:bis(5'-nucleosyl)-tetraphosphatase (asymmetrical) activity"/>
    <property type="evidence" value="ECO:0007669"/>
    <property type="project" value="TreeGrafter"/>
</dbReference>
<dbReference type="Gene3D" id="3.90.79.10">
    <property type="entry name" value="Nucleoside Triphosphate Pyrophosphohydrolase"/>
    <property type="match status" value="1"/>
</dbReference>
<dbReference type="AlphaFoldDB" id="A0A0N5AFL6"/>
<dbReference type="PANTHER" id="PTHR21340">
    <property type="entry name" value="DIADENOSINE 5,5-P1,P4-TETRAPHOSPHATE PYROPHOSPHOHYDROLASE MUTT"/>
    <property type="match status" value="1"/>
</dbReference>
<dbReference type="Proteomes" id="UP000046393">
    <property type="component" value="Unplaced"/>
</dbReference>
<dbReference type="PROSITE" id="PS51462">
    <property type="entry name" value="NUDIX"/>
    <property type="match status" value="1"/>
</dbReference>
<dbReference type="CDD" id="cd03428">
    <property type="entry name" value="NUDIX_Ap4A_Nudt2"/>
    <property type="match status" value="1"/>
</dbReference>
<dbReference type="InterPro" id="IPR000086">
    <property type="entry name" value="NUDIX_hydrolase_dom"/>
</dbReference>
<organism evidence="7 8">
    <name type="scientific">Syphacia muris</name>
    <dbReference type="NCBI Taxonomy" id="451379"/>
    <lineage>
        <taxon>Eukaryota</taxon>
        <taxon>Metazoa</taxon>
        <taxon>Ecdysozoa</taxon>
        <taxon>Nematoda</taxon>
        <taxon>Chromadorea</taxon>
        <taxon>Rhabditida</taxon>
        <taxon>Spirurina</taxon>
        <taxon>Oxyuridomorpha</taxon>
        <taxon>Oxyuroidea</taxon>
        <taxon>Oxyuridae</taxon>
        <taxon>Syphacia</taxon>
    </lineage>
</organism>
<dbReference type="SUPFAM" id="SSF55811">
    <property type="entry name" value="Nudix"/>
    <property type="match status" value="1"/>
</dbReference>
<dbReference type="PANTHER" id="PTHR21340:SF0">
    <property type="entry name" value="BIS(5'-NUCLEOSYL)-TETRAPHOSPHATASE [ASYMMETRICAL]"/>
    <property type="match status" value="1"/>
</dbReference>
<dbReference type="InterPro" id="IPR051325">
    <property type="entry name" value="Nudix_hydrolase_domain"/>
</dbReference>
<dbReference type="InterPro" id="IPR015797">
    <property type="entry name" value="NUDIX_hydrolase-like_dom_sf"/>
</dbReference>
<evidence type="ECO:0000313" key="8">
    <source>
        <dbReference type="WBParaSite" id="SMUV_0000307601-mRNA-1"/>
    </source>
</evidence>
<keyword evidence="4" id="KW-0378">Hydrolase</keyword>
<dbReference type="GO" id="GO:0000166">
    <property type="term" value="F:nucleotide binding"/>
    <property type="evidence" value="ECO:0007669"/>
    <property type="project" value="UniProtKB-KW"/>
</dbReference>
<sequence length="148" mass="17490">MASVFAAGMLIYRKAGSKIEYLLLQASYPPFHWSPPKGHLDPGEDFMTAALRETKEEANISEEQLDIDKSFEEDLFYEVKQSRDNGEVMKKKQVKYWLARLKNSEDFKLSSEHQNFKWLYLEDAVEITKFPEMERLLRKAEKYLQEEN</sequence>
<dbReference type="Pfam" id="PF00293">
    <property type="entry name" value="NUDIX"/>
    <property type="match status" value="1"/>
</dbReference>
<evidence type="ECO:0000256" key="1">
    <source>
        <dbReference type="ARBA" id="ARBA00005582"/>
    </source>
</evidence>
<dbReference type="STRING" id="451379.A0A0N5AFL6"/>
<dbReference type="InterPro" id="IPR003565">
    <property type="entry name" value="Tetra_PHTase"/>
</dbReference>
<keyword evidence="7" id="KW-1185">Reference proteome</keyword>
<name>A0A0N5AFL6_9BILA</name>
<keyword evidence="3" id="KW-0547">Nucleotide-binding</keyword>
<feature type="domain" description="Nudix hydrolase" evidence="6">
    <location>
        <begin position="2"/>
        <end position="141"/>
    </location>
</feature>
<evidence type="ECO:0000313" key="7">
    <source>
        <dbReference type="Proteomes" id="UP000046393"/>
    </source>
</evidence>